<organism evidence="3 6">
    <name type="scientific">Methanobacterium formicicum</name>
    <dbReference type="NCBI Taxonomy" id="2162"/>
    <lineage>
        <taxon>Archaea</taxon>
        <taxon>Methanobacteriati</taxon>
        <taxon>Methanobacteriota</taxon>
        <taxon>Methanomada group</taxon>
        <taxon>Methanobacteria</taxon>
        <taxon>Methanobacteriales</taxon>
        <taxon>Methanobacteriaceae</taxon>
        <taxon>Methanobacterium</taxon>
    </lineage>
</organism>
<dbReference type="Proteomes" id="UP000062768">
    <property type="component" value="Chromosome I"/>
</dbReference>
<proteinExistence type="predicted"/>
<evidence type="ECO:0000313" key="3">
    <source>
        <dbReference type="EMBL" id="AIS31828.1"/>
    </source>
</evidence>
<evidence type="ECO:0000313" key="4">
    <source>
        <dbReference type="EMBL" id="CEL24967.1"/>
    </source>
</evidence>
<evidence type="ECO:0000256" key="2">
    <source>
        <dbReference type="SAM" id="Phobius"/>
    </source>
</evidence>
<evidence type="ECO:0000256" key="1">
    <source>
        <dbReference type="SAM" id="MobiDB-lite"/>
    </source>
</evidence>
<dbReference type="RefSeq" id="WP_048085042.1">
    <property type="nucleotide sequence ID" value="NZ_CALCVY010000099.1"/>
</dbReference>
<reference evidence="3" key="1">
    <citation type="submission" date="2013-12" db="EMBL/GenBank/DDBJ databases">
        <title>The complete genome sequence of Methanobacterium sp. BRM9.</title>
        <authorList>
            <consortium name="Pastoral Greenhouse Gas Research Consortium"/>
            <person name="Kelly W.J."/>
            <person name="Leahy S.C."/>
            <person name="Perry R."/>
            <person name="Li D."/>
            <person name="Altermann E."/>
            <person name="Lambie S.C."/>
            <person name="Attwood G.T."/>
        </authorList>
    </citation>
    <scope>NUCLEOTIDE SEQUENCE [LARGE SCALE GENOMIC DNA]</scope>
    <source>
        <strain evidence="3">BRM9</strain>
    </source>
</reference>
<dbReference type="EMBL" id="CP006933">
    <property type="protein sequence ID" value="AIS31828.1"/>
    <property type="molecule type" value="Genomic_DNA"/>
</dbReference>
<dbReference type="EMBL" id="LN734822">
    <property type="protein sequence ID" value="CEL24967.1"/>
    <property type="molecule type" value="Genomic_DNA"/>
</dbReference>
<dbReference type="GeneID" id="26739575"/>
<dbReference type="Proteomes" id="UP000029661">
    <property type="component" value="Chromosome"/>
</dbReference>
<gene>
    <name evidence="3" type="ORF">BRM9_1012</name>
    <name evidence="5" type="ORF">ISP06_07420</name>
    <name evidence="4" type="ORF">MB9_1330</name>
</gene>
<dbReference type="AlphaFoldDB" id="A0A089ZHH7"/>
<feature type="region of interest" description="Disordered" evidence="1">
    <location>
        <begin position="35"/>
        <end position="59"/>
    </location>
</feature>
<feature type="transmembrane region" description="Helical" evidence="2">
    <location>
        <begin position="6"/>
        <end position="26"/>
    </location>
</feature>
<reference evidence="4" key="2">
    <citation type="submission" date="2014-09" db="EMBL/GenBank/DDBJ databases">
        <authorList>
            <person name="Bishop-Lilly K.A."/>
            <person name="Broomall S.M."/>
            <person name="Chain P.S."/>
            <person name="Chertkov O."/>
            <person name="Coyne S.R."/>
            <person name="Daligault H.E."/>
            <person name="Davenport K.W."/>
            <person name="Erkkila T."/>
            <person name="Frey K.G."/>
            <person name="Gibbons H.S."/>
            <person name="Gu W."/>
            <person name="Jaissle J."/>
            <person name="Johnson S.L."/>
            <person name="Koroleva G.I."/>
            <person name="Ladner J.T."/>
            <person name="Lo C.-C."/>
            <person name="Minogue T.D."/>
            <person name="Munk C."/>
            <person name="Palacios G.F."/>
            <person name="Redden C.L."/>
            <person name="Rosenzweig C.N."/>
            <person name="Scholz M.B."/>
            <person name="Teshima H."/>
            <person name="Xu Y."/>
        </authorList>
    </citation>
    <scope>NUCLEOTIDE SEQUENCE</scope>
    <source>
        <strain evidence="4">Mb9</strain>
    </source>
</reference>
<dbReference type="PATRIC" id="fig|2162.10.peg.1392"/>
<keyword evidence="2" id="KW-0472">Membrane</keyword>
<evidence type="ECO:0000313" key="7">
    <source>
        <dbReference type="Proteomes" id="UP000062768"/>
    </source>
</evidence>
<protein>
    <recommendedName>
        <fullName evidence="8">CR-type domain-containing protein</fullName>
    </recommendedName>
</protein>
<sequence>METKYLVGILVMIVAIGGATACNFLLPVNEPVAQDKSPASTPAVGNASGGSEEQTQDTTKKTVQAQKVTCTKCGGDGVLTCTSCGGSGGLKGSCPTCGGDGEVYIDGNGNTNPNFVQMVKVLACHTETCPACGGTGGEKKTCTKCGGDGKISCPACGGDGYT</sequence>
<dbReference type="KEGG" id="mfc:BRM9_1012"/>
<dbReference type="Gene3D" id="2.10.230.10">
    <property type="entry name" value="Heat shock protein DnaJ, cysteine-rich domain"/>
    <property type="match status" value="1"/>
</dbReference>
<name>A0A089ZHH7_METFO</name>
<evidence type="ECO:0008006" key="8">
    <source>
        <dbReference type="Google" id="ProtNLM"/>
    </source>
</evidence>
<evidence type="ECO:0000313" key="6">
    <source>
        <dbReference type="Proteomes" id="UP000029661"/>
    </source>
</evidence>
<keyword evidence="2" id="KW-0812">Transmembrane</keyword>
<reference evidence="5" key="3">
    <citation type="submission" date="2020-10" db="EMBL/GenBank/DDBJ databases">
        <title>Dehalococcoides mccartyi of a TCE/Cr reducing biochatode.</title>
        <authorList>
            <person name="Matturro B."/>
        </authorList>
    </citation>
    <scope>NUCLEOTIDE SEQUENCE</scope>
    <source>
        <strain evidence="5">Bin2</strain>
    </source>
</reference>
<keyword evidence="2" id="KW-1133">Transmembrane helix</keyword>
<keyword evidence="7" id="KW-1185">Reference proteome</keyword>
<dbReference type="Proteomes" id="UP000606900">
    <property type="component" value="Unassembled WGS sequence"/>
</dbReference>
<dbReference type="PROSITE" id="PS51257">
    <property type="entry name" value="PROKAR_LIPOPROTEIN"/>
    <property type="match status" value="1"/>
</dbReference>
<evidence type="ECO:0000313" key="5">
    <source>
        <dbReference type="EMBL" id="MBF4475282.1"/>
    </source>
</evidence>
<accession>A0A089ZHH7</accession>
<dbReference type="EMBL" id="JADIIL010000026">
    <property type="protein sequence ID" value="MBF4475282.1"/>
    <property type="molecule type" value="Genomic_DNA"/>
</dbReference>